<sequence length="61" mass="6956">MVPTFIIIIIIIICFCPLLPFQVETLEIYLMTRLDPTQSFRAATRRFGSGRGQQVRRALSG</sequence>
<feature type="transmembrane region" description="Helical" evidence="1">
    <location>
        <begin position="6"/>
        <end position="23"/>
    </location>
</feature>
<accession>A0A5N6T732</accession>
<protein>
    <submittedName>
        <fullName evidence="2">Uncharacterized protein</fullName>
    </submittedName>
</protein>
<gene>
    <name evidence="2" type="ORF">BDV38DRAFT_235947</name>
</gene>
<organism evidence="2 3">
    <name type="scientific">Aspergillus pseudotamarii</name>
    <dbReference type="NCBI Taxonomy" id="132259"/>
    <lineage>
        <taxon>Eukaryota</taxon>
        <taxon>Fungi</taxon>
        <taxon>Dikarya</taxon>
        <taxon>Ascomycota</taxon>
        <taxon>Pezizomycotina</taxon>
        <taxon>Eurotiomycetes</taxon>
        <taxon>Eurotiomycetidae</taxon>
        <taxon>Eurotiales</taxon>
        <taxon>Aspergillaceae</taxon>
        <taxon>Aspergillus</taxon>
        <taxon>Aspergillus subgen. Circumdati</taxon>
    </lineage>
</organism>
<keyword evidence="1" id="KW-0812">Transmembrane</keyword>
<keyword evidence="3" id="KW-1185">Reference proteome</keyword>
<reference evidence="2 3" key="1">
    <citation type="submission" date="2019-04" db="EMBL/GenBank/DDBJ databases">
        <title>Friends and foes A comparative genomics study of 23 Aspergillus species from section Flavi.</title>
        <authorList>
            <consortium name="DOE Joint Genome Institute"/>
            <person name="Kjaerbolling I."/>
            <person name="Vesth T."/>
            <person name="Frisvad J.C."/>
            <person name="Nybo J.L."/>
            <person name="Theobald S."/>
            <person name="Kildgaard S."/>
            <person name="Isbrandt T."/>
            <person name="Kuo A."/>
            <person name="Sato A."/>
            <person name="Lyhne E.K."/>
            <person name="Kogle M.E."/>
            <person name="Wiebenga A."/>
            <person name="Kun R.S."/>
            <person name="Lubbers R.J."/>
            <person name="Makela M.R."/>
            <person name="Barry K."/>
            <person name="Chovatia M."/>
            <person name="Clum A."/>
            <person name="Daum C."/>
            <person name="Haridas S."/>
            <person name="He G."/>
            <person name="LaButti K."/>
            <person name="Lipzen A."/>
            <person name="Mondo S."/>
            <person name="Riley R."/>
            <person name="Salamov A."/>
            <person name="Simmons B.A."/>
            <person name="Magnuson J.K."/>
            <person name="Henrissat B."/>
            <person name="Mortensen U.H."/>
            <person name="Larsen T.O."/>
            <person name="Devries R.P."/>
            <person name="Grigoriev I.V."/>
            <person name="Machida M."/>
            <person name="Baker S.E."/>
            <person name="Andersen M.R."/>
        </authorList>
    </citation>
    <scope>NUCLEOTIDE SEQUENCE [LARGE SCALE GENOMIC DNA]</scope>
    <source>
        <strain evidence="2 3">CBS 117625</strain>
    </source>
</reference>
<dbReference type="AlphaFoldDB" id="A0A5N6T732"/>
<dbReference type="Proteomes" id="UP000325672">
    <property type="component" value="Unassembled WGS sequence"/>
</dbReference>
<name>A0A5N6T732_ASPPS</name>
<evidence type="ECO:0000313" key="2">
    <source>
        <dbReference type="EMBL" id="KAE8142143.1"/>
    </source>
</evidence>
<evidence type="ECO:0000256" key="1">
    <source>
        <dbReference type="SAM" id="Phobius"/>
    </source>
</evidence>
<keyword evidence="1" id="KW-1133">Transmembrane helix</keyword>
<evidence type="ECO:0000313" key="3">
    <source>
        <dbReference type="Proteomes" id="UP000325672"/>
    </source>
</evidence>
<proteinExistence type="predicted"/>
<dbReference type="EMBL" id="ML743555">
    <property type="protein sequence ID" value="KAE8142143.1"/>
    <property type="molecule type" value="Genomic_DNA"/>
</dbReference>
<keyword evidence="1" id="KW-0472">Membrane</keyword>
<dbReference type="GeneID" id="43637604"/>
<dbReference type="RefSeq" id="XP_031918206.1">
    <property type="nucleotide sequence ID" value="XM_032053394.1"/>
</dbReference>